<evidence type="ECO:0000256" key="1">
    <source>
        <dbReference type="SAM" id="MobiDB-lite"/>
    </source>
</evidence>
<dbReference type="AlphaFoldDB" id="A0A6N2TEU7"/>
<protein>
    <recommendedName>
        <fullName evidence="4">Repeat protein</fullName>
    </recommendedName>
</protein>
<gene>
    <name evidence="3" type="ORF">ACLFYP115_01412</name>
</gene>
<organism evidence="3">
    <name type="scientific">Anaerostipes caccae</name>
    <dbReference type="NCBI Taxonomy" id="105841"/>
    <lineage>
        <taxon>Bacteria</taxon>
        <taxon>Bacillati</taxon>
        <taxon>Bacillota</taxon>
        <taxon>Clostridia</taxon>
        <taxon>Lachnospirales</taxon>
        <taxon>Lachnospiraceae</taxon>
        <taxon>Anaerostipes</taxon>
    </lineage>
</organism>
<keyword evidence="2" id="KW-0472">Membrane</keyword>
<feature type="compositionally biased region" description="Low complexity" evidence="1">
    <location>
        <begin position="777"/>
        <end position="791"/>
    </location>
</feature>
<dbReference type="SUPFAM" id="SSF51126">
    <property type="entry name" value="Pectin lyase-like"/>
    <property type="match status" value="2"/>
</dbReference>
<evidence type="ECO:0000313" key="3">
    <source>
        <dbReference type="EMBL" id="VYT04128.1"/>
    </source>
</evidence>
<feature type="compositionally biased region" description="Polar residues" evidence="1">
    <location>
        <begin position="792"/>
        <end position="803"/>
    </location>
</feature>
<name>A0A6N2TEU7_9FIRM</name>
<dbReference type="InterPro" id="IPR013378">
    <property type="entry name" value="InlB-like_B-rpt"/>
</dbReference>
<keyword evidence="2" id="KW-1133">Transmembrane helix</keyword>
<keyword evidence="2" id="KW-0812">Transmembrane</keyword>
<proteinExistence type="predicted"/>
<dbReference type="EMBL" id="CACRSQ010000003">
    <property type="protein sequence ID" value="VYT04128.1"/>
    <property type="molecule type" value="Genomic_DNA"/>
</dbReference>
<evidence type="ECO:0008006" key="4">
    <source>
        <dbReference type="Google" id="ProtNLM"/>
    </source>
</evidence>
<accession>A0A6N2TEU7</accession>
<dbReference type="Gene3D" id="2.160.20.20">
    <property type="match status" value="1"/>
</dbReference>
<dbReference type="InterPro" id="IPR012332">
    <property type="entry name" value="Autotransporter_pectin_lyase_C"/>
</dbReference>
<feature type="transmembrane region" description="Helical" evidence="2">
    <location>
        <begin position="812"/>
        <end position="832"/>
    </location>
</feature>
<evidence type="ECO:0000256" key="2">
    <source>
        <dbReference type="SAM" id="Phobius"/>
    </source>
</evidence>
<dbReference type="RefSeq" id="WP_006567066.1">
    <property type="nucleotide sequence ID" value="NZ_BAABZP010000002.1"/>
</dbReference>
<dbReference type="NCBIfam" id="TIGR02543">
    <property type="entry name" value="List_Bact_rpt"/>
    <property type="match status" value="1"/>
</dbReference>
<dbReference type="Pfam" id="PF09479">
    <property type="entry name" value="Flg_new"/>
    <property type="match status" value="2"/>
</dbReference>
<feature type="region of interest" description="Disordered" evidence="1">
    <location>
        <begin position="772"/>
        <end position="803"/>
    </location>
</feature>
<reference evidence="3" key="1">
    <citation type="submission" date="2019-11" db="EMBL/GenBank/DDBJ databases">
        <authorList>
            <person name="Feng L."/>
        </authorList>
    </citation>
    <scope>NUCLEOTIDE SEQUENCE</scope>
    <source>
        <strain evidence="3">AcaccaeLFYP115</strain>
    </source>
</reference>
<sequence length="840" mass="88496">MKRVFRKKVSIFLTVIIVLGTTGTIFAVEPGNISGGNVVLNEKTGTEYTSLTEAAANAAEGDTLKLLEDITLDSKIIINEKITIDLNGKSLNASSDGDWSSGVIYNEQSWKSYIFTIKNGTINLPKPPSDTKNVIGIYNHIGSIEAESLSVIYGGPPALAGQVTGIRNSGMNVTVSNCSFQVDDNGVVFLTDGESSKVMVKAGTFSKNPLSEDNISLSKGYIMEEANGMFVVKADEAAKISRDGADIIYTTLAEALRKAEAGETVVLLKDVPAANEQFSIDKSMTLDLNGHSIGSVKEQTFLINKYGETIEVKLKNGTITNDSSEPGKLSIAVFARQRVKLYLENMKLTSNPDAGMMGYGLRIGNGDNNLAPEVTVSGADTRITGSGAGIALIGSGTYGTASLVLNDGSVTGGSYGIAGNGTFDGTDITVNGSAVKALNTGGAAVYHPQNGNLTINGGIFEGSAGIQYLGEGKVSISGGVITASDERVNPVIPSGDGAVRDGAALSIISRGGEYGGARGAEVSITGGTFISKHNIAVREYGADNLDSLVKTLNINQGEGKLLKVWSSDGQKAMQMDKMDTDEIPPITSGTFSGDVSDLYDEMKYQQNPPDALKDPGAVVPRSYKIIYDYAGGGLPQGQKNPGTYTYFDDEILLINPQRTGYEFAGWMGTGFPLPSQDVSIPEGSYGDRSYIAVWSAKEASIVFKVNGGSSVDNLTGLTDQKISDRSMPKTSKEGYMFTGWFDQNGKKSELLPEKFPAGTTVYSAGWKAVPKEDEQKAAVPPSNSSSAPKPKTGSSVQSKRVTKNTAKAGESLGFAGWAGVMLMSLICGVAAANRKKKNVS</sequence>
<dbReference type="InterPro" id="IPR011050">
    <property type="entry name" value="Pectin_lyase_fold/virulence"/>
</dbReference>